<dbReference type="CDD" id="cd20557">
    <property type="entry name" value="CYCLIN_ScPCL1-like"/>
    <property type="match status" value="1"/>
</dbReference>
<accession>A0ABR4NKP6</accession>
<dbReference type="EMBL" id="JADGIZ020000001">
    <property type="protein sequence ID" value="KAL2920109.1"/>
    <property type="molecule type" value="Genomic_DNA"/>
</dbReference>
<keyword evidence="3" id="KW-1185">Reference proteome</keyword>
<evidence type="ECO:0000256" key="1">
    <source>
        <dbReference type="SAM" id="MobiDB-lite"/>
    </source>
</evidence>
<dbReference type="Pfam" id="PF08613">
    <property type="entry name" value="Cyclin"/>
    <property type="match status" value="1"/>
</dbReference>
<protein>
    <recommendedName>
        <fullName evidence="4">Cyclin N-terminal domain-containing protein</fullName>
    </recommendedName>
</protein>
<evidence type="ECO:0000313" key="2">
    <source>
        <dbReference type="EMBL" id="KAL2920109.1"/>
    </source>
</evidence>
<dbReference type="PANTHER" id="PTHR15615">
    <property type="match status" value="1"/>
</dbReference>
<reference evidence="2 3" key="1">
    <citation type="submission" date="2023-09" db="EMBL/GenBank/DDBJ databases">
        <title>Pangenome analysis of Batrachochytrium dendrobatidis and related Chytrids.</title>
        <authorList>
            <person name="Yacoub M.N."/>
            <person name="Stajich J.E."/>
            <person name="James T.Y."/>
        </authorList>
    </citation>
    <scope>NUCLEOTIDE SEQUENCE [LARGE SCALE GENOMIC DNA]</scope>
    <source>
        <strain evidence="2 3">JEL0888</strain>
    </source>
</reference>
<dbReference type="InterPro" id="IPR013922">
    <property type="entry name" value="Cyclin_PHO80-like"/>
</dbReference>
<dbReference type="Gene3D" id="1.10.472.10">
    <property type="entry name" value="Cyclin-like"/>
    <property type="match status" value="1"/>
</dbReference>
<dbReference type="Proteomes" id="UP001527925">
    <property type="component" value="Unassembled WGS sequence"/>
</dbReference>
<feature type="compositionally biased region" description="Basic residues" evidence="1">
    <location>
        <begin position="56"/>
        <end position="70"/>
    </location>
</feature>
<sequence length="363" mass="38130">MSWKLQAHYLPPHHSFHSSYHQHQHQQQQHHYLPPAGAEAGVPALCAGAVSASQLSRRRSQRAAGHHHNHTQQQHDTMQLAHFVTSLVFMLWRSLQLDELDPAFVQFQEYVAKLLTATSNNVTPPVILTSLKYLERLRKAVGAPGAAGSEFRIWVTALSLADAFVNDNAYTAKSWADVSGIPPVECVSMRKEFLAAIGYNLYVTEAEYADWLRTLETLLDPAVSVASSVETVADAPGPLPLAACGPASAHTVLDLGHAALPPPALAPAAAAAPATVPASMAMALAMSLPVTVPELLPAAGAMAARGGTPQPDAVPGGAAAGAAAAAAGDEFVLSLPGGFPADAPAVPLQLPVLPTLILPYVLW</sequence>
<organism evidence="2 3">
    <name type="scientific">Polyrhizophydium stewartii</name>
    <dbReference type="NCBI Taxonomy" id="2732419"/>
    <lineage>
        <taxon>Eukaryota</taxon>
        <taxon>Fungi</taxon>
        <taxon>Fungi incertae sedis</taxon>
        <taxon>Chytridiomycota</taxon>
        <taxon>Chytridiomycota incertae sedis</taxon>
        <taxon>Chytridiomycetes</taxon>
        <taxon>Rhizophydiales</taxon>
        <taxon>Rhizophydiales incertae sedis</taxon>
        <taxon>Polyrhizophydium</taxon>
    </lineage>
</organism>
<evidence type="ECO:0000313" key="3">
    <source>
        <dbReference type="Proteomes" id="UP001527925"/>
    </source>
</evidence>
<dbReference type="PANTHER" id="PTHR15615:SF27">
    <property type="entry name" value="PHO85 CYCLIN CLG1"/>
    <property type="match status" value="1"/>
</dbReference>
<gene>
    <name evidence="2" type="ORF">HK105_200175</name>
</gene>
<proteinExistence type="predicted"/>
<name>A0ABR4NKP6_9FUNG</name>
<evidence type="ECO:0008006" key="4">
    <source>
        <dbReference type="Google" id="ProtNLM"/>
    </source>
</evidence>
<comment type="caution">
    <text evidence="2">The sequence shown here is derived from an EMBL/GenBank/DDBJ whole genome shotgun (WGS) entry which is preliminary data.</text>
</comment>
<feature type="region of interest" description="Disordered" evidence="1">
    <location>
        <begin position="56"/>
        <end position="76"/>
    </location>
</feature>